<keyword evidence="3" id="KW-1185">Reference proteome</keyword>
<feature type="transmembrane region" description="Helical" evidence="1">
    <location>
        <begin position="102"/>
        <end position="120"/>
    </location>
</feature>
<accession>A0AA35RI14</accession>
<sequence length="149" mass="16949">MLEQFTTEDVISLAFYLSLLGSFLCFLKFLTDANLRAWSNICKDKAWAREKRGEKKARRIPERELLGNAWFGGPCGLLAMVVEWHKVRKPLFVGGYLCRSLTGAGVCLLVLLLYLVLALPHTVAHWSSAKGLILNFLEWSEQFRSVLLF</sequence>
<evidence type="ECO:0000256" key="1">
    <source>
        <dbReference type="SAM" id="Phobius"/>
    </source>
</evidence>
<organism evidence="2 3">
    <name type="scientific">Geodia barretti</name>
    <name type="common">Barrett's horny sponge</name>
    <dbReference type="NCBI Taxonomy" id="519541"/>
    <lineage>
        <taxon>Eukaryota</taxon>
        <taxon>Metazoa</taxon>
        <taxon>Porifera</taxon>
        <taxon>Demospongiae</taxon>
        <taxon>Heteroscleromorpha</taxon>
        <taxon>Tetractinellida</taxon>
        <taxon>Astrophorina</taxon>
        <taxon>Geodiidae</taxon>
        <taxon>Geodia</taxon>
    </lineage>
</organism>
<keyword evidence="1" id="KW-1133">Transmembrane helix</keyword>
<dbReference type="AlphaFoldDB" id="A0AA35RI14"/>
<evidence type="ECO:0000313" key="3">
    <source>
        <dbReference type="Proteomes" id="UP001174909"/>
    </source>
</evidence>
<evidence type="ECO:0000313" key="2">
    <source>
        <dbReference type="EMBL" id="CAI8011893.1"/>
    </source>
</evidence>
<dbReference type="Pfam" id="PF06961">
    <property type="entry name" value="DUF1294"/>
    <property type="match status" value="1"/>
</dbReference>
<feature type="transmembrane region" description="Helical" evidence="1">
    <location>
        <begin position="12"/>
        <end position="30"/>
    </location>
</feature>
<protein>
    <submittedName>
        <fullName evidence="2">Uncharacterized protein</fullName>
    </submittedName>
</protein>
<name>A0AA35RI14_GEOBA</name>
<dbReference type="InterPro" id="IPR010718">
    <property type="entry name" value="DUF1294"/>
</dbReference>
<gene>
    <name evidence="2" type="ORF">GBAR_LOCUS7640</name>
</gene>
<comment type="caution">
    <text evidence="2">The sequence shown here is derived from an EMBL/GenBank/DDBJ whole genome shotgun (WGS) entry which is preliminary data.</text>
</comment>
<dbReference type="Proteomes" id="UP001174909">
    <property type="component" value="Unassembled WGS sequence"/>
</dbReference>
<proteinExistence type="predicted"/>
<dbReference type="EMBL" id="CASHTH010001132">
    <property type="protein sequence ID" value="CAI8011893.1"/>
    <property type="molecule type" value="Genomic_DNA"/>
</dbReference>
<keyword evidence="1" id="KW-0472">Membrane</keyword>
<reference evidence="2" key="1">
    <citation type="submission" date="2023-03" db="EMBL/GenBank/DDBJ databases">
        <authorList>
            <person name="Steffen K."/>
            <person name="Cardenas P."/>
        </authorList>
    </citation>
    <scope>NUCLEOTIDE SEQUENCE</scope>
</reference>
<feature type="transmembrane region" description="Helical" evidence="1">
    <location>
        <begin position="65"/>
        <end position="82"/>
    </location>
</feature>
<keyword evidence="1" id="KW-0812">Transmembrane</keyword>